<feature type="transmembrane region" description="Helical" evidence="7">
    <location>
        <begin position="353"/>
        <end position="375"/>
    </location>
</feature>
<dbReference type="Pfam" id="PF16010">
    <property type="entry name" value="CDH-cyt"/>
    <property type="match status" value="1"/>
</dbReference>
<comment type="subcellular location">
    <subcellularLocation>
        <location evidence="1">Membrane</location>
    </subcellularLocation>
</comment>
<dbReference type="PANTHER" id="PTHR47797">
    <property type="entry name" value="DEHYDROGENASE, PUTATIVE (AFU_ORTHOLOGUE AFUA_8G05805)-RELATED"/>
    <property type="match status" value="1"/>
</dbReference>
<feature type="transmembrane region" description="Helical" evidence="7">
    <location>
        <begin position="216"/>
        <end position="239"/>
    </location>
</feature>
<feature type="signal peptide" evidence="8">
    <location>
        <begin position="1"/>
        <end position="20"/>
    </location>
</feature>
<evidence type="ECO:0000313" key="11">
    <source>
        <dbReference type="EMBL" id="KAJ5557490.1"/>
    </source>
</evidence>
<feature type="transmembrane region" description="Helical" evidence="7">
    <location>
        <begin position="277"/>
        <end position="302"/>
    </location>
</feature>
<reference evidence="11 12" key="1">
    <citation type="journal article" date="2023" name="IMA Fungus">
        <title>Comparative genomic study of the Penicillium genus elucidates a diverse pangenome and 15 lateral gene transfer events.</title>
        <authorList>
            <person name="Petersen C."/>
            <person name="Sorensen T."/>
            <person name="Nielsen M.R."/>
            <person name="Sondergaard T.E."/>
            <person name="Sorensen J.L."/>
            <person name="Fitzpatrick D.A."/>
            <person name="Frisvad J.C."/>
            <person name="Nielsen K.L."/>
        </authorList>
    </citation>
    <scope>NUCLEOTIDE SEQUENCE [LARGE SCALE GENOMIC DNA]</scope>
    <source>
        <strain evidence="11 12">IBT 35679</strain>
    </source>
</reference>
<keyword evidence="2" id="KW-0813">Transport</keyword>
<accession>A0AAD6D9H8</accession>
<evidence type="ECO:0000256" key="7">
    <source>
        <dbReference type="SAM" id="Phobius"/>
    </source>
</evidence>
<proteinExistence type="predicted"/>
<dbReference type="SMART" id="SM00665">
    <property type="entry name" value="B561"/>
    <property type="match status" value="1"/>
</dbReference>
<evidence type="ECO:0000256" key="5">
    <source>
        <dbReference type="ARBA" id="ARBA00022989"/>
    </source>
</evidence>
<keyword evidence="4" id="KW-0249">Electron transport</keyword>
<comment type="caution">
    <text evidence="11">The sequence shown here is derived from an EMBL/GenBank/DDBJ whole genome shotgun (WGS) entry which is preliminary data.</text>
</comment>
<keyword evidence="8" id="KW-0732">Signal</keyword>
<feature type="domain" description="DOMON" evidence="9">
    <location>
        <begin position="62"/>
        <end position="151"/>
    </location>
</feature>
<evidence type="ECO:0000256" key="1">
    <source>
        <dbReference type="ARBA" id="ARBA00004370"/>
    </source>
</evidence>
<dbReference type="CDD" id="cd09630">
    <property type="entry name" value="CDH_like_cytochrome"/>
    <property type="match status" value="1"/>
</dbReference>
<dbReference type="InterPro" id="IPR015920">
    <property type="entry name" value="Cellobiose_DH-like_cyt"/>
</dbReference>
<keyword evidence="6 7" id="KW-0472">Membrane</keyword>
<feature type="transmembrane region" description="Helical" evidence="7">
    <location>
        <begin position="322"/>
        <end position="341"/>
    </location>
</feature>
<dbReference type="PANTHER" id="PTHR47797:SF1">
    <property type="entry name" value="CYTOCHROME B561 DOMAIN-CONTAINING PROTEIN-RELATED"/>
    <property type="match status" value="1"/>
</dbReference>
<dbReference type="CDD" id="cd08760">
    <property type="entry name" value="Cyt_b561_FRRS1_like"/>
    <property type="match status" value="1"/>
</dbReference>
<dbReference type="Gene3D" id="2.60.40.1210">
    <property type="entry name" value="Cellobiose dehydrogenase, cytochrome domain"/>
    <property type="match status" value="1"/>
</dbReference>
<dbReference type="Proteomes" id="UP001220324">
    <property type="component" value="Unassembled WGS sequence"/>
</dbReference>
<evidence type="ECO:0008006" key="13">
    <source>
        <dbReference type="Google" id="ProtNLM"/>
    </source>
</evidence>
<dbReference type="SMART" id="SM00664">
    <property type="entry name" value="DoH"/>
    <property type="match status" value="1"/>
</dbReference>
<evidence type="ECO:0000313" key="12">
    <source>
        <dbReference type="Proteomes" id="UP001220324"/>
    </source>
</evidence>
<evidence type="ECO:0000256" key="4">
    <source>
        <dbReference type="ARBA" id="ARBA00022982"/>
    </source>
</evidence>
<dbReference type="EMBL" id="JAQIZZ010000001">
    <property type="protein sequence ID" value="KAJ5557490.1"/>
    <property type="molecule type" value="Genomic_DNA"/>
</dbReference>
<protein>
    <recommendedName>
        <fullName evidence="13">Cytochrome b561 domain-containing protein</fullName>
    </recommendedName>
</protein>
<keyword evidence="3 7" id="KW-0812">Transmembrane</keyword>
<keyword evidence="5 7" id="KW-1133">Transmembrane helix</keyword>
<gene>
    <name evidence="11" type="ORF">N7494_001405</name>
</gene>
<evidence type="ECO:0000256" key="8">
    <source>
        <dbReference type="SAM" id="SignalP"/>
    </source>
</evidence>
<dbReference type="GO" id="GO:0016020">
    <property type="term" value="C:membrane"/>
    <property type="evidence" value="ECO:0007669"/>
    <property type="project" value="UniProtKB-SubCell"/>
</dbReference>
<name>A0AAD6D9H8_9EURO</name>
<dbReference type="InterPro" id="IPR005018">
    <property type="entry name" value="DOMON_domain"/>
</dbReference>
<evidence type="ECO:0000259" key="9">
    <source>
        <dbReference type="SMART" id="SM00664"/>
    </source>
</evidence>
<evidence type="ECO:0000259" key="10">
    <source>
        <dbReference type="SMART" id="SM00665"/>
    </source>
</evidence>
<sequence length="392" mass="42245">MKSVHLACWFVWNILVGAQFQTFSPLGPSGLTYSIHIPAVAVNSSTSQSIYFQMNSTRRIEWFALGQGDHMAGANMFVVYTSGENVTVSPRSSTGHTQPLYNPEARITVMNGSGVHGPMITANIKCDSCIHWGQGSMNLTSASSSWIWGVRYGMPLQSRSLSANILEHDVMGVETVDLTKATGETSVNPFADIISTSANAKADYPFPEADFHGKKIAHGVLMVASFVILFPFSALLLHLSSSSKIVKIHGGLQLFALVVAIVGLGLGVSMARQIHNLVHYHIIIGIVVVASLALFQPAMGLLQHRFFRKTGGKGPFAYMHRWFGRIMIILGAINVGLGYQFTGVGDPDAPRSAVIAVGVVSGIIGVLYILTVGYVNIMRRRGASAQADETRP</sequence>
<evidence type="ECO:0000256" key="2">
    <source>
        <dbReference type="ARBA" id="ARBA00022448"/>
    </source>
</evidence>
<dbReference type="AlphaFoldDB" id="A0AAD6D9H8"/>
<feature type="transmembrane region" description="Helical" evidence="7">
    <location>
        <begin position="251"/>
        <end position="271"/>
    </location>
</feature>
<evidence type="ECO:0000256" key="3">
    <source>
        <dbReference type="ARBA" id="ARBA00022692"/>
    </source>
</evidence>
<keyword evidence="12" id="KW-1185">Reference proteome</keyword>
<dbReference type="InterPro" id="IPR006593">
    <property type="entry name" value="Cyt_b561/ferric_Rdtase_TM"/>
</dbReference>
<dbReference type="SUPFAM" id="SSF49344">
    <property type="entry name" value="CBD9-like"/>
    <property type="match status" value="1"/>
</dbReference>
<organism evidence="11 12">
    <name type="scientific">Penicillium frequentans</name>
    <dbReference type="NCBI Taxonomy" id="3151616"/>
    <lineage>
        <taxon>Eukaryota</taxon>
        <taxon>Fungi</taxon>
        <taxon>Dikarya</taxon>
        <taxon>Ascomycota</taxon>
        <taxon>Pezizomycotina</taxon>
        <taxon>Eurotiomycetes</taxon>
        <taxon>Eurotiomycetidae</taxon>
        <taxon>Eurotiales</taxon>
        <taxon>Aspergillaceae</taxon>
        <taxon>Penicillium</taxon>
    </lineage>
</organism>
<evidence type="ECO:0000256" key="6">
    <source>
        <dbReference type="ARBA" id="ARBA00023136"/>
    </source>
</evidence>
<feature type="chain" id="PRO_5041928719" description="Cytochrome b561 domain-containing protein" evidence="8">
    <location>
        <begin position="21"/>
        <end position="392"/>
    </location>
</feature>
<feature type="domain" description="Cytochrome b561" evidence="10">
    <location>
        <begin position="217"/>
        <end position="339"/>
    </location>
</feature>